<reference evidence="1 2" key="1">
    <citation type="submission" date="2013-12" db="EMBL/GenBank/DDBJ databases">
        <authorList>
            <person name="Formusa P.A."/>
            <person name="Habash M."/>
            <person name="Lee H."/>
            <person name="Trevors J.T."/>
        </authorList>
    </citation>
    <scope>NUCLEOTIDE SEQUENCE [LARGE SCALE GENOMIC DNA]</scope>
    <source>
        <strain evidence="1 2">PD30</strain>
    </source>
</reference>
<dbReference type="AlphaFoldDB" id="A0A059KV03"/>
<sequence>MAKTEKPVSDELATPSAASELLKFRDLVYTSRTLIIPKSTRTLPVAKGLVEVRPDDAEALAFLTGNEEFAPLKE</sequence>
<comment type="caution">
    <text evidence="1">The sequence shown here is derived from an EMBL/GenBank/DDBJ whole genome shotgun (WGS) entry which is preliminary data.</text>
</comment>
<dbReference type="Proteomes" id="UP000026739">
    <property type="component" value="Unassembled WGS sequence"/>
</dbReference>
<protein>
    <submittedName>
        <fullName evidence="1">Uncharacterized protein</fullName>
    </submittedName>
</protein>
<organism evidence="1 2">
    <name type="scientific">Pseudomonas mandelii PD30</name>
    <dbReference type="NCBI Taxonomy" id="1419583"/>
    <lineage>
        <taxon>Bacteria</taxon>
        <taxon>Pseudomonadati</taxon>
        <taxon>Pseudomonadota</taxon>
        <taxon>Gammaproteobacteria</taxon>
        <taxon>Pseudomonadales</taxon>
        <taxon>Pseudomonadaceae</taxon>
        <taxon>Pseudomonas</taxon>
    </lineage>
</organism>
<dbReference type="RefSeq" id="WP_033061583.1">
    <property type="nucleotide sequence ID" value="NZ_AZQQ01000108.1"/>
</dbReference>
<dbReference type="EMBL" id="AZQQ01000108">
    <property type="protein sequence ID" value="KDD65574.1"/>
    <property type="molecule type" value="Genomic_DNA"/>
</dbReference>
<accession>A0A059KV03</accession>
<evidence type="ECO:0000313" key="1">
    <source>
        <dbReference type="EMBL" id="KDD65574.1"/>
    </source>
</evidence>
<name>A0A059KV03_9PSED</name>
<evidence type="ECO:0000313" key="2">
    <source>
        <dbReference type="Proteomes" id="UP000026739"/>
    </source>
</evidence>
<gene>
    <name evidence="1" type="ORF">V466_28050</name>
</gene>
<proteinExistence type="predicted"/>